<organism evidence="2 3">
    <name type="scientific">Draconibacterium sediminis</name>
    <dbReference type="NCBI Taxonomy" id="1544798"/>
    <lineage>
        <taxon>Bacteria</taxon>
        <taxon>Pseudomonadati</taxon>
        <taxon>Bacteroidota</taxon>
        <taxon>Bacteroidia</taxon>
        <taxon>Marinilabiliales</taxon>
        <taxon>Prolixibacteraceae</taxon>
        <taxon>Draconibacterium</taxon>
    </lineage>
</organism>
<evidence type="ECO:0000313" key="3">
    <source>
        <dbReference type="Proteomes" id="UP000032544"/>
    </source>
</evidence>
<dbReference type="InterPro" id="IPR006674">
    <property type="entry name" value="HD_domain"/>
</dbReference>
<evidence type="ECO:0000259" key="1">
    <source>
        <dbReference type="PROSITE" id="PS51831"/>
    </source>
</evidence>
<keyword evidence="3" id="KW-1185">Reference proteome</keyword>
<dbReference type="NCBIfam" id="TIGR00277">
    <property type="entry name" value="HDIG"/>
    <property type="match status" value="1"/>
</dbReference>
<reference evidence="2 3" key="1">
    <citation type="submission" date="2014-09" db="EMBL/GenBank/DDBJ databases">
        <title>Draft Genome Sequence of Draconibacterium sp. JN14CK-3.</title>
        <authorList>
            <person name="Dong C."/>
            <person name="Lai Q."/>
            <person name="Shao Z."/>
        </authorList>
    </citation>
    <scope>NUCLEOTIDE SEQUENCE [LARGE SCALE GENOMIC DNA]</scope>
    <source>
        <strain evidence="2 3">JN14CK-3</strain>
    </source>
</reference>
<dbReference type="InterPro" id="IPR006675">
    <property type="entry name" value="HDIG_dom"/>
</dbReference>
<gene>
    <name evidence="2" type="ORF">LH29_19870</name>
</gene>
<dbReference type="SMART" id="SM00471">
    <property type="entry name" value="HDc"/>
    <property type="match status" value="1"/>
</dbReference>
<dbReference type="PROSITE" id="PS51831">
    <property type="entry name" value="HD"/>
    <property type="match status" value="1"/>
</dbReference>
<feature type="domain" description="HD" evidence="1">
    <location>
        <begin position="33"/>
        <end position="151"/>
    </location>
</feature>
<dbReference type="SUPFAM" id="SSF109604">
    <property type="entry name" value="HD-domain/PDEase-like"/>
    <property type="match status" value="1"/>
</dbReference>
<accession>A0A0D8J7N3</accession>
<name>A0A0D8J7N3_9BACT</name>
<dbReference type="RefSeq" id="WP_045032739.1">
    <property type="nucleotide sequence ID" value="NZ_JRHC01000005.1"/>
</dbReference>
<proteinExistence type="predicted"/>
<dbReference type="Proteomes" id="UP000032544">
    <property type="component" value="Unassembled WGS sequence"/>
</dbReference>
<dbReference type="STRING" id="1544798.LH29_19870"/>
<comment type="caution">
    <text evidence="2">The sequence shown here is derived from an EMBL/GenBank/DDBJ whole genome shotgun (WGS) entry which is preliminary data.</text>
</comment>
<protein>
    <recommendedName>
        <fullName evidence="1">HD domain-containing protein</fullName>
    </recommendedName>
</protein>
<evidence type="ECO:0000313" key="2">
    <source>
        <dbReference type="EMBL" id="KJF42779.1"/>
    </source>
</evidence>
<dbReference type="InterPro" id="IPR003607">
    <property type="entry name" value="HD/PDEase_dom"/>
</dbReference>
<dbReference type="AlphaFoldDB" id="A0A0D8J7N3"/>
<sequence>MEERTGLAIKKFNDYVDSFTGLSEDQLTNFEIKKNHSLRVADLALLLAKNMELNETEAQLAYLIGLFHDIGRFRQLKEYNTFNDAKSVDHAELGIEVLRQGDFFNDLDEGQVELMLLAIKQHNKLGLTKDLSDKERLFAKLIRDADKLDILRVITDYYSNPKATPNHTLTWEMPKGGTVSKDVSKQILNGAPVAKESINNELDIKVMQLSWVYDLNYRPSFELMMEKRYLEKIYNSMPKNDMVIEIYRKVKVFVENKLIA</sequence>
<dbReference type="PATRIC" id="fig|1544798.3.peg.4149"/>
<dbReference type="CDD" id="cd00077">
    <property type="entry name" value="HDc"/>
    <property type="match status" value="1"/>
</dbReference>
<dbReference type="Pfam" id="PF01966">
    <property type="entry name" value="HD"/>
    <property type="match status" value="1"/>
</dbReference>
<dbReference type="EMBL" id="JRHC01000005">
    <property type="protein sequence ID" value="KJF42779.1"/>
    <property type="molecule type" value="Genomic_DNA"/>
</dbReference>
<dbReference type="Gene3D" id="1.10.3210.10">
    <property type="entry name" value="Hypothetical protein af1432"/>
    <property type="match status" value="1"/>
</dbReference>